<dbReference type="EMBL" id="JAWDGP010001807">
    <property type="protein sequence ID" value="KAK3788000.1"/>
    <property type="molecule type" value="Genomic_DNA"/>
</dbReference>
<gene>
    <name evidence="2" type="ORF">RRG08_042288</name>
</gene>
<evidence type="ECO:0000313" key="3">
    <source>
        <dbReference type="Proteomes" id="UP001283361"/>
    </source>
</evidence>
<name>A0AAE1AHK2_9GAST</name>
<proteinExistence type="predicted"/>
<reference evidence="2" key="1">
    <citation type="journal article" date="2023" name="G3 (Bethesda)">
        <title>A reference genome for the long-term kleptoplast-retaining sea slug Elysia crispata morphotype clarki.</title>
        <authorList>
            <person name="Eastman K.E."/>
            <person name="Pendleton A.L."/>
            <person name="Shaikh M.A."/>
            <person name="Suttiyut T."/>
            <person name="Ogas R."/>
            <person name="Tomko P."/>
            <person name="Gavelis G."/>
            <person name="Widhalm J.R."/>
            <person name="Wisecaver J.H."/>
        </authorList>
    </citation>
    <scope>NUCLEOTIDE SEQUENCE</scope>
    <source>
        <strain evidence="2">ECLA1</strain>
    </source>
</reference>
<feature type="region of interest" description="Disordered" evidence="1">
    <location>
        <begin position="50"/>
        <end position="70"/>
    </location>
</feature>
<dbReference type="Proteomes" id="UP001283361">
    <property type="component" value="Unassembled WGS sequence"/>
</dbReference>
<comment type="caution">
    <text evidence="2">The sequence shown here is derived from an EMBL/GenBank/DDBJ whole genome shotgun (WGS) entry which is preliminary data.</text>
</comment>
<protein>
    <submittedName>
        <fullName evidence="2">Uncharacterized protein</fullName>
    </submittedName>
</protein>
<sequence length="70" mass="7987">MKEIVGNFLYSPIVETKRERVTSYRFSPALSAARSVFKINYCMSPVGRELSTPPGDSSWRGIPQHFYSSR</sequence>
<evidence type="ECO:0000256" key="1">
    <source>
        <dbReference type="SAM" id="MobiDB-lite"/>
    </source>
</evidence>
<dbReference type="AlphaFoldDB" id="A0AAE1AHK2"/>
<evidence type="ECO:0000313" key="2">
    <source>
        <dbReference type="EMBL" id="KAK3788000.1"/>
    </source>
</evidence>
<accession>A0AAE1AHK2</accession>
<keyword evidence="3" id="KW-1185">Reference proteome</keyword>
<organism evidence="2 3">
    <name type="scientific">Elysia crispata</name>
    <name type="common">lettuce slug</name>
    <dbReference type="NCBI Taxonomy" id="231223"/>
    <lineage>
        <taxon>Eukaryota</taxon>
        <taxon>Metazoa</taxon>
        <taxon>Spiralia</taxon>
        <taxon>Lophotrochozoa</taxon>
        <taxon>Mollusca</taxon>
        <taxon>Gastropoda</taxon>
        <taxon>Heterobranchia</taxon>
        <taxon>Euthyneura</taxon>
        <taxon>Panpulmonata</taxon>
        <taxon>Sacoglossa</taxon>
        <taxon>Placobranchoidea</taxon>
        <taxon>Plakobranchidae</taxon>
        <taxon>Elysia</taxon>
    </lineage>
</organism>